<dbReference type="AlphaFoldDB" id="A0A1L3NG25"/>
<reference evidence="1 2" key="1">
    <citation type="submission" date="2015-11" db="EMBL/GenBank/DDBJ databases">
        <authorList>
            <person name="Hill K.K."/>
            <person name="Shirey T.B."/>
            <person name="Raphael B."/>
            <person name="Daligault H.E."/>
            <person name="Davenport K.W."/>
            <person name="Bruce D.C."/>
            <person name="Foley B.T."/>
            <person name="Johnson S.L."/>
        </authorList>
    </citation>
    <scope>NUCLEOTIDE SEQUENCE [LARGE SCALE GENOMIC DNA]</scope>
    <source>
        <strain evidence="1 2">CDC_1632</strain>
    </source>
</reference>
<accession>A0A1L3NG25</accession>
<dbReference type="EMBL" id="CP013243">
    <property type="protein sequence ID" value="APH15074.1"/>
    <property type="molecule type" value="Genomic_DNA"/>
</dbReference>
<name>A0A1L3NG25_CLOSG</name>
<organism evidence="1 2">
    <name type="scientific">Clostridium sporogenes</name>
    <dbReference type="NCBI Taxonomy" id="1509"/>
    <lineage>
        <taxon>Bacteria</taxon>
        <taxon>Bacillati</taxon>
        <taxon>Bacillota</taxon>
        <taxon>Clostridia</taxon>
        <taxon>Eubacteriales</taxon>
        <taxon>Clostridiaceae</taxon>
        <taxon>Clostridium</taxon>
    </lineage>
</organism>
<sequence length="120" mass="13767">MIIDNLNDLEIIKNALENYISNGKKALREAKEVNLNPMLIDIINDSIVGAERLLKDAEKEHINSAYKKAKNLIDNEDVEKTGKKEFIERMMAQIPEDQEIKLATLELDQNNEDITKENND</sequence>
<gene>
    <name evidence="1" type="ORF">NPD5_3872</name>
</gene>
<evidence type="ECO:0000313" key="2">
    <source>
        <dbReference type="Proteomes" id="UP000182204"/>
    </source>
</evidence>
<proteinExistence type="predicted"/>
<evidence type="ECO:0000313" key="1">
    <source>
        <dbReference type="EMBL" id="APH15074.1"/>
    </source>
</evidence>
<dbReference type="RefSeq" id="WP_072587028.1">
    <property type="nucleotide sequence ID" value="NZ_CP013243.1"/>
</dbReference>
<protein>
    <submittedName>
        <fullName evidence="1">Uncharacterized protein</fullName>
    </submittedName>
</protein>
<dbReference type="Proteomes" id="UP000182204">
    <property type="component" value="Chromosome"/>
</dbReference>